<evidence type="ECO:0000313" key="2">
    <source>
        <dbReference type="EMBL" id="UTV29285.1"/>
    </source>
</evidence>
<feature type="domain" description="ATP adenylyltransferase C-terminal" evidence="1">
    <location>
        <begin position="18"/>
        <end position="121"/>
    </location>
</feature>
<name>A0ABY5GJ04_9GAMM</name>
<dbReference type="PANTHER" id="PTHR38420:SF1">
    <property type="entry name" value="PUTATIVE (AFU_ORTHOLOGUE AFUA_5G14690)-RELATED"/>
    <property type="match status" value="1"/>
</dbReference>
<proteinExistence type="predicted"/>
<dbReference type="Proteomes" id="UP001057998">
    <property type="component" value="Chromosome 1"/>
</dbReference>
<dbReference type="RefSeq" id="WP_255390611.1">
    <property type="nucleotide sequence ID" value="NZ_CP101508.1"/>
</dbReference>
<sequence length="122" mass="13992">MQLVKANIPLEPCIISGQLPFHHVLYPQQSLDAKTLHQSYLDALVRLSLMDEDGRESAACLPYNILLTARWMLVLPRSQNNIEKVFANALNYSGRFLVKRPEQLAWLKQYGLFRYLTECSVG</sequence>
<organism evidence="2 3">
    <name type="scientific">Photobacterium atrarenae</name>
    <dbReference type="NCBI Taxonomy" id="865757"/>
    <lineage>
        <taxon>Bacteria</taxon>
        <taxon>Pseudomonadati</taxon>
        <taxon>Pseudomonadota</taxon>
        <taxon>Gammaproteobacteria</taxon>
        <taxon>Vibrionales</taxon>
        <taxon>Vibrionaceae</taxon>
        <taxon>Photobacterium</taxon>
    </lineage>
</organism>
<reference evidence="2" key="1">
    <citation type="submission" date="2022-07" db="EMBL/GenBank/DDBJ databases">
        <title>Genome sequencing of Photobacterium atrarenae GJH2-4.</title>
        <authorList>
            <person name="Park S.-J."/>
        </authorList>
    </citation>
    <scope>NUCLEOTIDE SEQUENCE</scope>
    <source>
        <strain evidence="2">GJH2-4</strain>
    </source>
</reference>
<dbReference type="EMBL" id="CP101508">
    <property type="protein sequence ID" value="UTV29285.1"/>
    <property type="molecule type" value="Genomic_DNA"/>
</dbReference>
<protein>
    <recommendedName>
        <fullName evidence="1">ATP adenylyltransferase C-terminal domain-containing protein</fullName>
    </recommendedName>
</protein>
<keyword evidence="3" id="KW-1185">Reference proteome</keyword>
<dbReference type="Gene3D" id="3.30.428.70">
    <property type="match status" value="1"/>
</dbReference>
<dbReference type="InterPro" id="IPR009163">
    <property type="entry name" value="Ap4A_phos1/2"/>
</dbReference>
<dbReference type="Pfam" id="PF09830">
    <property type="entry name" value="ATP_transf"/>
    <property type="match status" value="1"/>
</dbReference>
<dbReference type="InterPro" id="IPR019200">
    <property type="entry name" value="ATP_adenylylTrfase_C"/>
</dbReference>
<dbReference type="PANTHER" id="PTHR38420">
    <property type="entry name" value="AP-4-A PHOSPHORYLASE II"/>
    <property type="match status" value="1"/>
</dbReference>
<evidence type="ECO:0000313" key="3">
    <source>
        <dbReference type="Proteomes" id="UP001057998"/>
    </source>
</evidence>
<dbReference type="InterPro" id="IPR043171">
    <property type="entry name" value="Ap4A_phos1/2-like"/>
</dbReference>
<evidence type="ECO:0000259" key="1">
    <source>
        <dbReference type="Pfam" id="PF09830"/>
    </source>
</evidence>
<accession>A0ABY5GJ04</accession>
<gene>
    <name evidence="2" type="ORF">NNL38_09665</name>
</gene>